<dbReference type="AlphaFoldDB" id="A0A1J5PSQ0"/>
<name>A0A1J5PSQ0_9ZZZZ</name>
<comment type="caution">
    <text evidence="1">The sequence shown here is derived from an EMBL/GenBank/DDBJ whole genome shotgun (WGS) entry which is preliminary data.</text>
</comment>
<sequence>MASLHLDPDALEWTSGVPFFGPGARHEGRDVVQLKILSDRRREGGGIAWLAKYSPPPGKLLKIVAVAESDEYVLMLEGARTTKSGQPRKAAGGYGLNPRGQWHSAMIAAETVVFVVYAGEPDAVESVAVVDLQDPNR</sequence>
<organism evidence="1">
    <name type="scientific">mine drainage metagenome</name>
    <dbReference type="NCBI Taxonomy" id="410659"/>
    <lineage>
        <taxon>unclassified sequences</taxon>
        <taxon>metagenomes</taxon>
        <taxon>ecological metagenomes</taxon>
    </lineage>
</organism>
<dbReference type="EMBL" id="MLJW01002606">
    <property type="protein sequence ID" value="OIQ74154.1"/>
    <property type="molecule type" value="Genomic_DNA"/>
</dbReference>
<accession>A0A1J5PSQ0</accession>
<dbReference type="InterPro" id="IPR014710">
    <property type="entry name" value="RmlC-like_jellyroll"/>
</dbReference>
<gene>
    <name evidence="1" type="ORF">GALL_442010</name>
</gene>
<dbReference type="Gene3D" id="2.60.120.10">
    <property type="entry name" value="Jelly Rolls"/>
    <property type="match status" value="1"/>
</dbReference>
<protein>
    <recommendedName>
        <fullName evidence="2">Cupin domain protein</fullName>
    </recommendedName>
</protein>
<proteinExistence type="predicted"/>
<reference evidence="1" key="1">
    <citation type="submission" date="2016-10" db="EMBL/GenBank/DDBJ databases">
        <title>Sequence of Gallionella enrichment culture.</title>
        <authorList>
            <person name="Poehlein A."/>
            <person name="Muehling M."/>
            <person name="Daniel R."/>
        </authorList>
    </citation>
    <scope>NUCLEOTIDE SEQUENCE</scope>
</reference>
<evidence type="ECO:0000313" key="1">
    <source>
        <dbReference type="EMBL" id="OIQ74154.1"/>
    </source>
</evidence>
<evidence type="ECO:0008006" key="2">
    <source>
        <dbReference type="Google" id="ProtNLM"/>
    </source>
</evidence>